<comment type="caution">
    <text evidence="1">The sequence shown here is derived from an EMBL/GenBank/DDBJ whole genome shotgun (WGS) entry which is preliminary data.</text>
</comment>
<proteinExistence type="predicted"/>
<dbReference type="Proteomes" id="UP001187192">
    <property type="component" value="Unassembled WGS sequence"/>
</dbReference>
<evidence type="ECO:0000313" key="1">
    <source>
        <dbReference type="EMBL" id="GMN47245.1"/>
    </source>
</evidence>
<gene>
    <name evidence="1" type="ORF">TIFTF001_016434</name>
</gene>
<protein>
    <submittedName>
        <fullName evidence="1">Uncharacterized protein</fullName>
    </submittedName>
</protein>
<organism evidence="1 2">
    <name type="scientific">Ficus carica</name>
    <name type="common">Common fig</name>
    <dbReference type="NCBI Taxonomy" id="3494"/>
    <lineage>
        <taxon>Eukaryota</taxon>
        <taxon>Viridiplantae</taxon>
        <taxon>Streptophyta</taxon>
        <taxon>Embryophyta</taxon>
        <taxon>Tracheophyta</taxon>
        <taxon>Spermatophyta</taxon>
        <taxon>Magnoliopsida</taxon>
        <taxon>eudicotyledons</taxon>
        <taxon>Gunneridae</taxon>
        <taxon>Pentapetalae</taxon>
        <taxon>rosids</taxon>
        <taxon>fabids</taxon>
        <taxon>Rosales</taxon>
        <taxon>Moraceae</taxon>
        <taxon>Ficeae</taxon>
        <taxon>Ficus</taxon>
    </lineage>
</organism>
<dbReference type="AlphaFoldDB" id="A0AA88D7E8"/>
<evidence type="ECO:0000313" key="2">
    <source>
        <dbReference type="Proteomes" id="UP001187192"/>
    </source>
</evidence>
<accession>A0AA88D7E8</accession>
<name>A0AA88D7E8_FICCA</name>
<sequence>MATNLQCWESSKCELSHHDATKNFVAMIGKGGLRSHGVIEIQKKVTSTAYGN</sequence>
<reference evidence="1" key="1">
    <citation type="submission" date="2023-07" db="EMBL/GenBank/DDBJ databases">
        <title>draft genome sequence of fig (Ficus carica).</title>
        <authorList>
            <person name="Takahashi T."/>
            <person name="Nishimura K."/>
        </authorList>
    </citation>
    <scope>NUCLEOTIDE SEQUENCE</scope>
</reference>
<keyword evidence="2" id="KW-1185">Reference proteome</keyword>
<dbReference type="EMBL" id="BTGU01000025">
    <property type="protein sequence ID" value="GMN47245.1"/>
    <property type="molecule type" value="Genomic_DNA"/>
</dbReference>